<dbReference type="NCBIfam" id="NF004675">
    <property type="entry name" value="PRK06019.1-1"/>
    <property type="match status" value="1"/>
</dbReference>
<dbReference type="Pfam" id="PF17769">
    <property type="entry name" value="PurK_C"/>
    <property type="match status" value="1"/>
</dbReference>
<comment type="pathway">
    <text evidence="5">Purine metabolism.</text>
</comment>
<dbReference type="GO" id="GO:0004638">
    <property type="term" value="F:phosphoribosylaminoimidazole carboxylase activity"/>
    <property type="evidence" value="ECO:0007669"/>
    <property type="project" value="InterPro"/>
</dbReference>
<dbReference type="SUPFAM" id="SSF51246">
    <property type="entry name" value="Rudiment single hybrid motif"/>
    <property type="match status" value="1"/>
</dbReference>
<dbReference type="NCBIfam" id="NF004677">
    <property type="entry name" value="PRK06019.1-3"/>
    <property type="match status" value="1"/>
</dbReference>
<evidence type="ECO:0000256" key="3">
    <source>
        <dbReference type="ARBA" id="ARBA00022755"/>
    </source>
</evidence>
<evidence type="ECO:0000256" key="5">
    <source>
        <dbReference type="ARBA" id="ARBA00025704"/>
    </source>
</evidence>
<dbReference type="NCBIfam" id="NF004679">
    <property type="entry name" value="PRK06019.1-5"/>
    <property type="match status" value="1"/>
</dbReference>
<dbReference type="InterPro" id="IPR040686">
    <property type="entry name" value="PurK_C"/>
</dbReference>
<name>A0A3B0WQI8_9ZZZZ</name>
<keyword evidence="4" id="KW-0067">ATP-binding</keyword>
<dbReference type="PANTHER" id="PTHR11609:SF5">
    <property type="entry name" value="PHOSPHORIBOSYLAMINOIMIDAZOLE CARBOXYLASE"/>
    <property type="match status" value="1"/>
</dbReference>
<proteinExistence type="inferred from homology"/>
<dbReference type="Pfam" id="PF02222">
    <property type="entry name" value="ATP-grasp"/>
    <property type="match status" value="1"/>
</dbReference>
<evidence type="ECO:0000259" key="6">
    <source>
        <dbReference type="PROSITE" id="PS50975"/>
    </source>
</evidence>
<dbReference type="Gene3D" id="3.30.470.20">
    <property type="entry name" value="ATP-grasp fold, B domain"/>
    <property type="match status" value="1"/>
</dbReference>
<keyword evidence="3" id="KW-0658">Purine biosynthesis</keyword>
<dbReference type="Gene3D" id="3.30.1490.20">
    <property type="entry name" value="ATP-grasp fold, A domain"/>
    <property type="match status" value="1"/>
</dbReference>
<dbReference type="AlphaFoldDB" id="A0A3B0WQI8"/>
<dbReference type="NCBIfam" id="NF004676">
    <property type="entry name" value="PRK06019.1-2"/>
    <property type="match status" value="1"/>
</dbReference>
<dbReference type="InterPro" id="IPR005875">
    <property type="entry name" value="PurK"/>
</dbReference>
<dbReference type="SUPFAM" id="SSF56059">
    <property type="entry name" value="Glutathione synthetase ATP-binding domain-like"/>
    <property type="match status" value="1"/>
</dbReference>
<dbReference type="GO" id="GO:0005524">
    <property type="term" value="F:ATP binding"/>
    <property type="evidence" value="ECO:0007669"/>
    <property type="project" value="UniProtKB-KW"/>
</dbReference>
<dbReference type="GO" id="GO:0006189">
    <property type="term" value="P:'de novo' IMP biosynthetic process"/>
    <property type="evidence" value="ECO:0007669"/>
    <property type="project" value="InterPro"/>
</dbReference>
<keyword evidence="2" id="KW-0547">Nucleotide-binding</keyword>
<gene>
    <name evidence="7" type="ORF">MNBD_GAMMA05-1772</name>
</gene>
<reference evidence="7" key="1">
    <citation type="submission" date="2018-06" db="EMBL/GenBank/DDBJ databases">
        <authorList>
            <person name="Zhirakovskaya E."/>
        </authorList>
    </citation>
    <scope>NUCLEOTIDE SEQUENCE</scope>
</reference>
<dbReference type="InterPro" id="IPR054350">
    <property type="entry name" value="PurT/PurK_preATP-grasp"/>
</dbReference>
<feature type="domain" description="ATP-grasp" evidence="6">
    <location>
        <begin position="122"/>
        <end position="308"/>
    </location>
</feature>
<dbReference type="InterPro" id="IPR003135">
    <property type="entry name" value="ATP-grasp_carboxylate-amine"/>
</dbReference>
<dbReference type="GO" id="GO:0034028">
    <property type="term" value="F:5-(carboxyamino)imidazole ribonucleotide synthase activity"/>
    <property type="evidence" value="ECO:0007669"/>
    <property type="project" value="UniProtKB-EC"/>
</dbReference>
<dbReference type="PROSITE" id="PS50975">
    <property type="entry name" value="ATP_GRASP"/>
    <property type="match status" value="1"/>
</dbReference>
<dbReference type="SUPFAM" id="SSF52440">
    <property type="entry name" value="PreATP-grasp domain"/>
    <property type="match status" value="1"/>
</dbReference>
<keyword evidence="1 7" id="KW-0436">Ligase</keyword>
<dbReference type="GO" id="GO:0005829">
    <property type="term" value="C:cytosol"/>
    <property type="evidence" value="ECO:0007669"/>
    <property type="project" value="TreeGrafter"/>
</dbReference>
<dbReference type="InterPro" id="IPR011054">
    <property type="entry name" value="Rudment_hybrid_motif"/>
</dbReference>
<protein>
    <submittedName>
        <fullName evidence="7">N5-carboxyaminoimidazole ribonucleotide synthase</fullName>
        <ecNumber evidence="7">6.3.4.18</ecNumber>
    </submittedName>
</protein>
<dbReference type="Gene3D" id="3.40.50.20">
    <property type="match status" value="1"/>
</dbReference>
<dbReference type="FunFam" id="3.30.470.20:FF:000029">
    <property type="entry name" value="N5-carboxyaminoimidazole ribonucleotide synthase"/>
    <property type="match status" value="1"/>
</dbReference>
<dbReference type="EMBL" id="UOFE01000018">
    <property type="protein sequence ID" value="VAW51519.1"/>
    <property type="molecule type" value="Genomic_DNA"/>
</dbReference>
<dbReference type="FunFam" id="3.30.1490.20:FF:000015">
    <property type="entry name" value="N5-carboxyaminoimidazole ribonucleotide synthase"/>
    <property type="match status" value="1"/>
</dbReference>
<dbReference type="NCBIfam" id="TIGR01161">
    <property type="entry name" value="purK"/>
    <property type="match status" value="1"/>
</dbReference>
<dbReference type="EC" id="6.3.4.18" evidence="7"/>
<dbReference type="InterPro" id="IPR011761">
    <property type="entry name" value="ATP-grasp"/>
</dbReference>
<dbReference type="Pfam" id="PF22660">
    <property type="entry name" value="RS_preATP-grasp-like"/>
    <property type="match status" value="1"/>
</dbReference>
<dbReference type="HAMAP" id="MF_01928">
    <property type="entry name" value="PurK"/>
    <property type="match status" value="1"/>
</dbReference>
<dbReference type="InterPro" id="IPR013815">
    <property type="entry name" value="ATP_grasp_subdomain_1"/>
</dbReference>
<sequence>MTKVEQNNCQDSTTPILPGATLGVLGGGQLGRMFCVAARTMGYRVVVLDPDPVCGAGLIADVHLKAAYTDQDALSEMAEQCDAITLEFENIPSESVRFVADKTAVFPVAESLEIAQNRDLEKQFALKAGLQPVPYLAIVQESDLQQAADEIGFPAILKSNTLGYDGKGQFVVNDFAQLKEAYNTVGKVDCVLEKQITIRCEVSAIVARNASGELASFPVSENQHRNGVLHLSIVPARVDEAITQQAIEGASILAKAMSYVGILAVEFFVSDEGVLYFNEMAPRPHNSGHYTKDACVTSQFEQQVRMMCGLKPGDTRLMSPVVMVNMLGDLWLPDWQKIFTQNNIKLHLYGKTEARPGRKMGHFNVLAGNVESALETAEKVFRRLMNN</sequence>
<evidence type="ECO:0000256" key="1">
    <source>
        <dbReference type="ARBA" id="ARBA00022598"/>
    </source>
</evidence>
<dbReference type="GO" id="GO:0046872">
    <property type="term" value="F:metal ion binding"/>
    <property type="evidence" value="ECO:0007669"/>
    <property type="project" value="InterPro"/>
</dbReference>
<evidence type="ECO:0000256" key="2">
    <source>
        <dbReference type="ARBA" id="ARBA00022741"/>
    </source>
</evidence>
<dbReference type="PANTHER" id="PTHR11609">
    <property type="entry name" value="PURINE BIOSYNTHESIS PROTEIN 6/7, PUR6/7"/>
    <property type="match status" value="1"/>
</dbReference>
<evidence type="ECO:0000313" key="7">
    <source>
        <dbReference type="EMBL" id="VAW51519.1"/>
    </source>
</evidence>
<dbReference type="InterPro" id="IPR016185">
    <property type="entry name" value="PreATP-grasp_dom_sf"/>
</dbReference>
<accession>A0A3B0WQI8</accession>
<evidence type="ECO:0000256" key="4">
    <source>
        <dbReference type="ARBA" id="ARBA00022840"/>
    </source>
</evidence>
<organism evidence="7">
    <name type="scientific">hydrothermal vent metagenome</name>
    <dbReference type="NCBI Taxonomy" id="652676"/>
    <lineage>
        <taxon>unclassified sequences</taxon>
        <taxon>metagenomes</taxon>
        <taxon>ecological metagenomes</taxon>
    </lineage>
</organism>